<evidence type="ECO:0000313" key="3">
    <source>
        <dbReference type="Proteomes" id="UP000043763"/>
    </source>
</evidence>
<dbReference type="EMBL" id="CVLB01000001">
    <property type="protein sequence ID" value="CRF33543.1"/>
    <property type="molecule type" value="Genomic_DNA"/>
</dbReference>
<proteinExistence type="predicted"/>
<organism evidence="2 3">
    <name type="scientific">Brachyspira suanatina</name>
    <dbReference type="NCBI Taxonomy" id="381802"/>
    <lineage>
        <taxon>Bacteria</taxon>
        <taxon>Pseudomonadati</taxon>
        <taxon>Spirochaetota</taxon>
        <taxon>Spirochaetia</taxon>
        <taxon>Brachyspirales</taxon>
        <taxon>Brachyspiraceae</taxon>
        <taxon>Brachyspira</taxon>
    </lineage>
</organism>
<reference evidence="3" key="1">
    <citation type="submission" date="2015-04" db="EMBL/GenBank/DDBJ databases">
        <authorList>
            <person name="Mushtaq Mamoona"/>
        </authorList>
    </citation>
    <scope>NUCLEOTIDE SEQUENCE [LARGE SCALE GENOMIC DNA]</scope>
    <source>
        <strain evidence="3">AN4859/03</strain>
    </source>
</reference>
<sequence>MSLKKVLFLVVTVLFAASLFLFAQGKIDLAKIPDGTYLGNYKATYKTAKGDYQAKVTVAGGKLTKVVLTKCAHSTGPARGKAAYDKMIKANNIYVDGVSGATWVALVEDALTKLTPAK</sequence>
<gene>
    <name evidence="2" type="ORF">BRSU_1510</name>
</gene>
<evidence type="ECO:0000313" key="2">
    <source>
        <dbReference type="EMBL" id="CRF33543.1"/>
    </source>
</evidence>
<dbReference type="AlphaFoldDB" id="A0A0G4K784"/>
<accession>A0A0G4K784</accession>
<feature type="signal peptide" evidence="1">
    <location>
        <begin position="1"/>
        <end position="23"/>
    </location>
</feature>
<name>A0A0G4K784_9SPIR</name>
<dbReference type="Proteomes" id="UP000043763">
    <property type="component" value="Unassembled WGS sequence"/>
</dbReference>
<feature type="chain" id="PRO_5005194560" evidence="1">
    <location>
        <begin position="24"/>
        <end position="118"/>
    </location>
</feature>
<protein>
    <submittedName>
        <fullName evidence="2">FMN-binding protein</fullName>
    </submittedName>
</protein>
<evidence type="ECO:0000256" key="1">
    <source>
        <dbReference type="SAM" id="SignalP"/>
    </source>
</evidence>
<keyword evidence="3" id="KW-1185">Reference proteome</keyword>
<dbReference type="RefSeq" id="WP_048594732.1">
    <property type="nucleotide sequence ID" value="NZ_CVLB01000001.1"/>
</dbReference>
<keyword evidence="1" id="KW-0732">Signal</keyword>
<dbReference type="OrthoDB" id="307864at2"/>